<dbReference type="SUPFAM" id="SSF55874">
    <property type="entry name" value="ATPase domain of HSP90 chaperone/DNA topoisomerase II/histidine kinase"/>
    <property type="match status" value="1"/>
</dbReference>
<proteinExistence type="predicted"/>
<keyword evidence="4" id="KW-0812">Transmembrane</keyword>
<dbReference type="InterPro" id="IPR036890">
    <property type="entry name" value="HATPase_C_sf"/>
</dbReference>
<feature type="domain" description="Signal transduction histidine kinase subgroup 3 dimerisation and phosphoacceptor" evidence="5">
    <location>
        <begin position="182"/>
        <end position="248"/>
    </location>
</feature>
<dbReference type="RefSeq" id="WP_189345201.1">
    <property type="nucleotide sequence ID" value="NZ_BMYT01000002.1"/>
</dbReference>
<protein>
    <submittedName>
        <fullName evidence="6">Histidine kinase</fullName>
    </submittedName>
</protein>
<evidence type="ECO:0000256" key="4">
    <source>
        <dbReference type="SAM" id="Phobius"/>
    </source>
</evidence>
<reference evidence="7" key="1">
    <citation type="journal article" date="2019" name="Int. J. Syst. Evol. Microbiol.">
        <title>The Global Catalogue of Microorganisms (GCM) 10K type strain sequencing project: providing services to taxonomists for standard genome sequencing and annotation.</title>
        <authorList>
            <consortium name="The Broad Institute Genomics Platform"/>
            <consortium name="The Broad Institute Genome Sequencing Center for Infectious Disease"/>
            <person name="Wu L."/>
            <person name="Ma J."/>
        </authorList>
    </citation>
    <scope>NUCLEOTIDE SEQUENCE [LARGE SCALE GENOMIC DNA]</scope>
    <source>
        <strain evidence="7">KCTC 23916</strain>
    </source>
</reference>
<dbReference type="EMBL" id="BMYT01000002">
    <property type="protein sequence ID" value="GGX07995.1"/>
    <property type="molecule type" value="Genomic_DNA"/>
</dbReference>
<feature type="transmembrane region" description="Helical" evidence="4">
    <location>
        <begin position="48"/>
        <end position="65"/>
    </location>
</feature>
<gene>
    <name evidence="6" type="ORF">GCM10011282_12430</name>
</gene>
<dbReference type="Gene3D" id="1.20.5.1930">
    <property type="match status" value="1"/>
</dbReference>
<dbReference type="GO" id="GO:0016301">
    <property type="term" value="F:kinase activity"/>
    <property type="evidence" value="ECO:0007669"/>
    <property type="project" value="UniProtKB-KW"/>
</dbReference>
<dbReference type="PANTHER" id="PTHR24421">
    <property type="entry name" value="NITRATE/NITRITE SENSOR PROTEIN NARX-RELATED"/>
    <property type="match status" value="1"/>
</dbReference>
<keyword evidence="7" id="KW-1185">Reference proteome</keyword>
<dbReference type="InterPro" id="IPR011712">
    <property type="entry name" value="Sig_transdc_His_kin_sub3_dim/P"/>
</dbReference>
<evidence type="ECO:0000256" key="2">
    <source>
        <dbReference type="ARBA" id="ARBA00022777"/>
    </source>
</evidence>
<feature type="transmembrane region" description="Helical" evidence="4">
    <location>
        <begin position="24"/>
        <end position="41"/>
    </location>
</feature>
<comment type="caution">
    <text evidence="6">The sequence shown here is derived from an EMBL/GenBank/DDBJ whole genome shotgun (WGS) entry which is preliminary data.</text>
</comment>
<name>A0ABQ2XAT9_9BURK</name>
<keyword evidence="4" id="KW-1133">Transmembrane helix</keyword>
<dbReference type="InterPro" id="IPR050482">
    <property type="entry name" value="Sensor_HK_TwoCompSys"/>
</dbReference>
<feature type="transmembrane region" description="Helical" evidence="4">
    <location>
        <begin position="115"/>
        <end position="133"/>
    </location>
</feature>
<keyword evidence="4" id="KW-0472">Membrane</keyword>
<keyword evidence="3" id="KW-0902">Two-component regulatory system</keyword>
<dbReference type="Proteomes" id="UP000620127">
    <property type="component" value="Unassembled WGS sequence"/>
</dbReference>
<dbReference type="CDD" id="cd16917">
    <property type="entry name" value="HATPase_UhpB-NarQ-NarX-like"/>
    <property type="match status" value="1"/>
</dbReference>
<evidence type="ECO:0000256" key="3">
    <source>
        <dbReference type="ARBA" id="ARBA00023012"/>
    </source>
</evidence>
<sequence length="382" mass="43024">MSLSMQLNALWHREWIPARYGKAPYFWLSSFVFFAWKYVYVTPSVLELSLIALSILAFLPIYLYSFWVHDWRAAVCIVITCSFGLLWAKFNPGGSTFVIFAAAMCSRFQRDPRQAYLALAIVWTFVAICSYVFQFSAPFWVPALIFSIPSTIGAIIGERLERANAKLFRKQEEIEHLARLAERERIARDLHDLLGHTLSVITLKAELARKLFGRDQNACQKEIVEIEQTAREALAEVRAAVLGYRDTGLAHELRGARNTLDSAQVRFITELEAEFDVGSEIKVLPAAVENVIALALREAITNIIRHSQATVCYLRLHSDDEHVYFHLSDNGFEGLTDIPKLEKGNGLNGMSERVRALGGQLQTSCQQGVAIDIVLPLKSGNE</sequence>
<evidence type="ECO:0000313" key="6">
    <source>
        <dbReference type="EMBL" id="GGX07995.1"/>
    </source>
</evidence>
<evidence type="ECO:0000313" key="7">
    <source>
        <dbReference type="Proteomes" id="UP000620127"/>
    </source>
</evidence>
<evidence type="ECO:0000256" key="1">
    <source>
        <dbReference type="ARBA" id="ARBA00022679"/>
    </source>
</evidence>
<keyword evidence="1" id="KW-0808">Transferase</keyword>
<accession>A0ABQ2XAT9</accession>
<keyword evidence="2 6" id="KW-0418">Kinase</keyword>
<dbReference type="PANTHER" id="PTHR24421:SF63">
    <property type="entry name" value="SENSOR HISTIDINE KINASE DESK"/>
    <property type="match status" value="1"/>
</dbReference>
<evidence type="ECO:0000259" key="5">
    <source>
        <dbReference type="Pfam" id="PF07730"/>
    </source>
</evidence>
<dbReference type="Gene3D" id="3.30.565.10">
    <property type="entry name" value="Histidine kinase-like ATPase, C-terminal domain"/>
    <property type="match status" value="1"/>
</dbReference>
<dbReference type="Pfam" id="PF07730">
    <property type="entry name" value="HisKA_3"/>
    <property type="match status" value="1"/>
</dbReference>
<organism evidence="6 7">
    <name type="scientific">Undibacterium macrobrachii</name>
    <dbReference type="NCBI Taxonomy" id="1119058"/>
    <lineage>
        <taxon>Bacteria</taxon>
        <taxon>Pseudomonadati</taxon>
        <taxon>Pseudomonadota</taxon>
        <taxon>Betaproteobacteria</taxon>
        <taxon>Burkholderiales</taxon>
        <taxon>Oxalobacteraceae</taxon>
        <taxon>Undibacterium</taxon>
    </lineage>
</organism>